<dbReference type="EMBL" id="VWZO01003046">
    <property type="protein sequence ID" value="NXH11045.1"/>
    <property type="molecule type" value="Genomic_DNA"/>
</dbReference>
<feature type="compositionally biased region" description="Basic residues" evidence="5">
    <location>
        <begin position="154"/>
        <end position="168"/>
    </location>
</feature>
<dbReference type="Gene3D" id="3.80.10.10">
    <property type="entry name" value="Ribonuclease Inhibitor"/>
    <property type="match status" value="1"/>
</dbReference>
<protein>
    <submittedName>
        <fullName evidence="6">LRC14 protein</fullName>
    </submittedName>
</protein>
<comment type="subcellular location">
    <subcellularLocation>
        <location evidence="1">Cytoplasm</location>
    </subcellularLocation>
</comment>
<dbReference type="OrthoDB" id="6479713at2759"/>
<feature type="non-terminal residue" evidence="6">
    <location>
        <position position="1"/>
    </location>
</feature>
<evidence type="ECO:0000256" key="2">
    <source>
        <dbReference type="ARBA" id="ARBA00022490"/>
    </source>
</evidence>
<dbReference type="InterPro" id="IPR050694">
    <property type="entry name" value="LRRC14/PRAME"/>
</dbReference>
<dbReference type="PANTHER" id="PTHR14224">
    <property type="entry name" value="SIMILAR TO PREFERENTIALLY EXPRESSED ANTIGEN IN MELANOMA-LIKE 3"/>
    <property type="match status" value="1"/>
</dbReference>
<feature type="non-terminal residue" evidence="6">
    <location>
        <position position="508"/>
    </location>
</feature>
<evidence type="ECO:0000313" key="6">
    <source>
        <dbReference type="EMBL" id="NXH11045.1"/>
    </source>
</evidence>
<gene>
    <name evidence="6" type="primary">Lrrc14</name>
    <name evidence="6" type="ORF">BUCCAP_R15173</name>
</gene>
<keyword evidence="4" id="KW-0677">Repeat</keyword>
<evidence type="ECO:0000256" key="3">
    <source>
        <dbReference type="ARBA" id="ARBA00022614"/>
    </source>
</evidence>
<dbReference type="PANTHER" id="PTHR14224:SF9">
    <property type="entry name" value="LEUCINE-RICH REPEAT-CONTAINING PROTEIN 14"/>
    <property type="match status" value="1"/>
</dbReference>
<sequence length="508" mass="56264">MDSLVFLCARKVVSDHPGARRALPLIPAELYPALFRAAFLDGRTLALRDLVAAWPYPVLSLQRLLAHLEHHHRKQHCQGFPRGVCVQTVIIAIVAQLQQALEEPWHDTSERRCCLRLVDMTDLQDYVDSCGPEGTSLLSNTVALAKACLEVSKHQRQHQKRGSKRHKGPGGPSAAPPPLSVEVRADLFVNCTCFGLLREALRSGSSLRLRCRDLRAEELSAGGTVALLECLEPSGVRRVDLRFNNLGLLGISTLLPHLSKFPDLQSLWLPYSNVDVRRLMPGVDSSLQQVAAQLGRLPKLKELNLGSSRLSGNLRQLLSELQSPLESLELAFCSLLPSDLTFLHQSIHAPALKKLDLSGQDFTLDNLLQPLQQLLEVTSASLLHLDLMECHLTDTHLEALLPALCHCSRLRCLGLFGNFLTTPALRNLVRRTVTLLDLHLVIYPYPLDCYLGDRAQPPSGWHLEDAVDRECFAAVAAELQHLLVSSGRAEAVWSTSLCQRGALDYFSL</sequence>
<comment type="caution">
    <text evidence="6">The sequence shown here is derived from an EMBL/GenBank/DDBJ whole genome shotgun (WGS) entry which is preliminary data.</text>
</comment>
<evidence type="ECO:0000256" key="4">
    <source>
        <dbReference type="ARBA" id="ARBA00022737"/>
    </source>
</evidence>
<dbReference type="InterPro" id="IPR032675">
    <property type="entry name" value="LRR_dom_sf"/>
</dbReference>
<reference evidence="6 7" key="1">
    <citation type="submission" date="2019-09" db="EMBL/GenBank/DDBJ databases">
        <title>Bird 10,000 Genomes (B10K) Project - Family phase.</title>
        <authorList>
            <person name="Zhang G."/>
        </authorList>
    </citation>
    <scope>NUCLEOTIDE SEQUENCE [LARGE SCALE GENOMIC DNA]</scope>
    <source>
        <strain evidence="6">B10K-DU-001-16</strain>
        <tissue evidence="6">Muscle</tissue>
    </source>
</reference>
<dbReference type="SUPFAM" id="SSF52047">
    <property type="entry name" value="RNI-like"/>
    <property type="match status" value="1"/>
</dbReference>
<feature type="region of interest" description="Disordered" evidence="5">
    <location>
        <begin position="154"/>
        <end position="178"/>
    </location>
</feature>
<dbReference type="Proteomes" id="UP000534107">
    <property type="component" value="Unassembled WGS sequence"/>
</dbReference>
<name>A0A7K9HDE1_9PICI</name>
<evidence type="ECO:0000313" key="7">
    <source>
        <dbReference type="Proteomes" id="UP000534107"/>
    </source>
</evidence>
<evidence type="ECO:0000256" key="5">
    <source>
        <dbReference type="SAM" id="MobiDB-lite"/>
    </source>
</evidence>
<proteinExistence type="predicted"/>
<keyword evidence="7" id="KW-1185">Reference proteome</keyword>
<evidence type="ECO:0000256" key="1">
    <source>
        <dbReference type="ARBA" id="ARBA00004496"/>
    </source>
</evidence>
<keyword evidence="2" id="KW-0963">Cytoplasm</keyword>
<dbReference type="AlphaFoldDB" id="A0A7K9HDE1"/>
<keyword evidence="3" id="KW-0433">Leucine-rich repeat</keyword>
<organism evidence="6 7">
    <name type="scientific">Bucco capensis</name>
    <name type="common">collared puffbird</name>
    <dbReference type="NCBI Taxonomy" id="135168"/>
    <lineage>
        <taxon>Eukaryota</taxon>
        <taxon>Metazoa</taxon>
        <taxon>Chordata</taxon>
        <taxon>Craniata</taxon>
        <taxon>Vertebrata</taxon>
        <taxon>Euteleostomi</taxon>
        <taxon>Archelosauria</taxon>
        <taxon>Archosauria</taxon>
        <taxon>Dinosauria</taxon>
        <taxon>Saurischia</taxon>
        <taxon>Theropoda</taxon>
        <taxon>Coelurosauria</taxon>
        <taxon>Aves</taxon>
        <taxon>Neognathae</taxon>
        <taxon>Neoaves</taxon>
        <taxon>Telluraves</taxon>
        <taxon>Coraciimorphae</taxon>
        <taxon>Piciformes</taxon>
        <taxon>Bucconidae</taxon>
        <taxon>Bucco</taxon>
    </lineage>
</organism>
<accession>A0A7K9HDE1</accession>
<dbReference type="GO" id="GO:0005737">
    <property type="term" value="C:cytoplasm"/>
    <property type="evidence" value="ECO:0007669"/>
    <property type="project" value="UniProtKB-SubCell"/>
</dbReference>